<dbReference type="GO" id="GO:0016887">
    <property type="term" value="F:ATP hydrolysis activity"/>
    <property type="evidence" value="ECO:0007669"/>
    <property type="project" value="InterPro"/>
</dbReference>
<dbReference type="InterPro" id="IPR027417">
    <property type="entry name" value="P-loop_NTPase"/>
</dbReference>
<dbReference type="Proteomes" id="UP000325606">
    <property type="component" value="Chromosome"/>
</dbReference>
<evidence type="ECO:0000256" key="5">
    <source>
        <dbReference type="ARBA" id="ARBA00037066"/>
    </source>
</evidence>
<dbReference type="InterPro" id="IPR003593">
    <property type="entry name" value="AAA+_ATPase"/>
</dbReference>
<dbReference type="RefSeq" id="WP_151058262.1">
    <property type="nucleotide sequence ID" value="NZ_CP044222.1"/>
</dbReference>
<evidence type="ECO:0000313" key="7">
    <source>
        <dbReference type="EMBL" id="QEW08140.1"/>
    </source>
</evidence>
<dbReference type="KEGG" id="nik:F5I99_17480"/>
<name>A0A5J6LHH4_9GAMM</name>
<dbReference type="EMBL" id="CP044222">
    <property type="protein sequence ID" value="QEW08140.1"/>
    <property type="molecule type" value="Genomic_DNA"/>
</dbReference>
<keyword evidence="3 7" id="KW-0067">ATP-binding</keyword>
<gene>
    <name evidence="7" type="ORF">F5I99_17480</name>
</gene>
<organism evidence="7 8">
    <name type="scientific">Nitrincola iocasae</name>
    <dbReference type="NCBI Taxonomy" id="2614693"/>
    <lineage>
        <taxon>Bacteria</taxon>
        <taxon>Pseudomonadati</taxon>
        <taxon>Pseudomonadota</taxon>
        <taxon>Gammaproteobacteria</taxon>
        <taxon>Oceanospirillales</taxon>
        <taxon>Oceanospirillaceae</taxon>
        <taxon>Nitrincola</taxon>
    </lineage>
</organism>
<dbReference type="PANTHER" id="PTHR42794:SF1">
    <property type="entry name" value="HEMIN IMPORT ATP-BINDING PROTEIN HMUV"/>
    <property type="match status" value="1"/>
</dbReference>
<evidence type="ECO:0000256" key="3">
    <source>
        <dbReference type="ARBA" id="ARBA00022840"/>
    </source>
</evidence>
<evidence type="ECO:0000256" key="1">
    <source>
        <dbReference type="ARBA" id="ARBA00022448"/>
    </source>
</evidence>
<dbReference type="InterPro" id="IPR003439">
    <property type="entry name" value="ABC_transporter-like_ATP-bd"/>
</dbReference>
<dbReference type="PANTHER" id="PTHR42794">
    <property type="entry name" value="HEMIN IMPORT ATP-BINDING PROTEIN HMUV"/>
    <property type="match status" value="1"/>
</dbReference>
<sequence length="264" mass="29107">MCLEIENVTIIRGDQCTAKGISARFHPGKLYAILGPNGTGKSSLLKALFGEVPIASGRILQDGQPLMSRRLGHWRHSIGYMPQGTELDASLTVLEVVLLGQMDALHMHVSDEQMYKALRLMQRVGIADLAHRDIQSLSGGQRQLALFCQVLLRDPQVLLLDEPVSALDMHHQLSLLNQVYRETRDRNLITIAVLHDLSLAAQFADEVLLLGDGVIQASGIPKAVFDPEVIGRLYDVQVELLHDKAGAPVIRPVRPHYVDQGVLL</sequence>
<dbReference type="PROSITE" id="PS50893">
    <property type="entry name" value="ABC_TRANSPORTER_2"/>
    <property type="match status" value="1"/>
</dbReference>
<evidence type="ECO:0000256" key="2">
    <source>
        <dbReference type="ARBA" id="ARBA00022741"/>
    </source>
</evidence>
<keyword evidence="1" id="KW-0813">Transport</keyword>
<evidence type="ECO:0000256" key="4">
    <source>
        <dbReference type="ARBA" id="ARBA00022967"/>
    </source>
</evidence>
<dbReference type="InterPro" id="IPR017871">
    <property type="entry name" value="ABC_transporter-like_CS"/>
</dbReference>
<dbReference type="CDD" id="cd03214">
    <property type="entry name" value="ABC_Iron-Siderophores_B12_Hemin"/>
    <property type="match status" value="1"/>
</dbReference>
<dbReference type="Pfam" id="PF00005">
    <property type="entry name" value="ABC_tran"/>
    <property type="match status" value="1"/>
</dbReference>
<dbReference type="GO" id="GO:0005524">
    <property type="term" value="F:ATP binding"/>
    <property type="evidence" value="ECO:0007669"/>
    <property type="project" value="UniProtKB-KW"/>
</dbReference>
<accession>A0A5J6LHH4</accession>
<dbReference type="SMART" id="SM00382">
    <property type="entry name" value="AAA"/>
    <property type="match status" value="1"/>
</dbReference>
<dbReference type="AlphaFoldDB" id="A0A5J6LHH4"/>
<keyword evidence="4" id="KW-1278">Translocase</keyword>
<keyword evidence="2" id="KW-0547">Nucleotide-binding</keyword>
<protein>
    <submittedName>
        <fullName evidence="7">ABC transporter ATP-binding protein</fullName>
    </submittedName>
</protein>
<dbReference type="Gene3D" id="3.40.50.300">
    <property type="entry name" value="P-loop containing nucleotide triphosphate hydrolases"/>
    <property type="match status" value="1"/>
</dbReference>
<keyword evidence="8" id="KW-1185">Reference proteome</keyword>
<proteinExistence type="predicted"/>
<dbReference type="PROSITE" id="PS00211">
    <property type="entry name" value="ABC_TRANSPORTER_1"/>
    <property type="match status" value="1"/>
</dbReference>
<feature type="domain" description="ABC transporter" evidence="6">
    <location>
        <begin position="3"/>
        <end position="237"/>
    </location>
</feature>
<evidence type="ECO:0000259" key="6">
    <source>
        <dbReference type="PROSITE" id="PS50893"/>
    </source>
</evidence>
<evidence type="ECO:0000313" key="8">
    <source>
        <dbReference type="Proteomes" id="UP000325606"/>
    </source>
</evidence>
<dbReference type="SUPFAM" id="SSF52540">
    <property type="entry name" value="P-loop containing nucleoside triphosphate hydrolases"/>
    <property type="match status" value="1"/>
</dbReference>
<reference evidence="7 8" key="1">
    <citation type="submission" date="2019-09" db="EMBL/GenBank/DDBJ databases">
        <title>Nitrincola iocasae sp. nov., a bacterium isolated from the sediment collected at a cold seep field in South China Sea.</title>
        <authorList>
            <person name="Zhang H."/>
            <person name="Wang H."/>
            <person name="Li C."/>
        </authorList>
    </citation>
    <scope>NUCLEOTIDE SEQUENCE [LARGE SCALE GENOMIC DNA]</scope>
    <source>
        <strain evidence="7 8">KXZD1103</strain>
    </source>
</reference>
<comment type="function">
    <text evidence="5">Part of the ABC transporter complex HmuTUV involved in hemin import. Responsible for energy coupling to the transport system.</text>
</comment>